<dbReference type="PANTHER" id="PTHR41282:SF1">
    <property type="entry name" value="CONSERVED TRANSMEMBRANE PROTEIN-RELATED"/>
    <property type="match status" value="1"/>
</dbReference>
<dbReference type="Pfam" id="PF12811">
    <property type="entry name" value="BaxI_1"/>
    <property type="match status" value="1"/>
</dbReference>
<protein>
    <submittedName>
        <fullName evidence="2">Bax inhibitor-1/YccA family protein</fullName>
    </submittedName>
</protein>
<proteinExistence type="predicted"/>
<evidence type="ECO:0000313" key="3">
    <source>
        <dbReference type="Proteomes" id="UP000515804"/>
    </source>
</evidence>
<feature type="transmembrane region" description="Helical" evidence="1">
    <location>
        <begin position="152"/>
        <end position="169"/>
    </location>
</feature>
<dbReference type="AlphaFoldDB" id="A0A7G9SUV8"/>
<dbReference type="PANTHER" id="PTHR41282">
    <property type="entry name" value="CONSERVED TRANSMEMBRANE PROTEIN-RELATED"/>
    <property type="match status" value="1"/>
</dbReference>
<feature type="transmembrane region" description="Helical" evidence="1">
    <location>
        <begin position="68"/>
        <end position="88"/>
    </location>
</feature>
<dbReference type="RefSeq" id="WP_187554147.1">
    <property type="nucleotide sequence ID" value="NZ_BMZL01000002.1"/>
</dbReference>
<feature type="transmembrane region" description="Helical" evidence="1">
    <location>
        <begin position="121"/>
        <end position="140"/>
    </location>
</feature>
<keyword evidence="3" id="KW-1185">Reference proteome</keyword>
<organism evidence="2 3">
    <name type="scientific">Thermomonas carbonis</name>
    <dbReference type="NCBI Taxonomy" id="1463158"/>
    <lineage>
        <taxon>Bacteria</taxon>
        <taxon>Pseudomonadati</taxon>
        <taxon>Pseudomonadota</taxon>
        <taxon>Gammaproteobacteria</taxon>
        <taxon>Lysobacterales</taxon>
        <taxon>Lysobacteraceae</taxon>
        <taxon>Thermomonas</taxon>
    </lineage>
</organism>
<feature type="transmembrane region" description="Helical" evidence="1">
    <location>
        <begin position="224"/>
        <end position="242"/>
    </location>
</feature>
<feature type="transmembrane region" description="Helical" evidence="1">
    <location>
        <begin position="189"/>
        <end position="212"/>
    </location>
</feature>
<sequence length="255" mass="27269">MRSGNPALKDNTFLDLGSGTLVRNDAGAMSINGTVNKTALLLVITLAGALFTWSQFSTAMAAGNPGAVMPYVWGGAIGGFVVALVTVFKKEWAMYTAPLYAVLEGLFLGAVSAMFELRFPGIVMQAVGLTFGTLAALLMAYRSGLIKATENFKLGVVAATGGIALLYLVNIGMRLFGFDGMGFIHESSLMGIAFSGFVVVIAALNLVLDFDFIETGVEQGAPKYMEWYAAFGLLVTLIWLYLEMLRLLSKLQSRN</sequence>
<dbReference type="InterPro" id="IPR010539">
    <property type="entry name" value="BaxI_1-like"/>
</dbReference>
<dbReference type="Proteomes" id="UP000515804">
    <property type="component" value="Chromosome"/>
</dbReference>
<dbReference type="EMBL" id="CP060719">
    <property type="protein sequence ID" value="QNN71633.1"/>
    <property type="molecule type" value="Genomic_DNA"/>
</dbReference>
<dbReference type="PIRSF" id="PIRSF009160">
    <property type="entry name" value="UCP009160"/>
    <property type="match status" value="1"/>
</dbReference>
<feature type="transmembrane region" description="Helical" evidence="1">
    <location>
        <begin position="95"/>
        <end position="115"/>
    </location>
</feature>
<keyword evidence="1" id="KW-0812">Transmembrane</keyword>
<gene>
    <name evidence="2" type="ORF">H9L16_10335</name>
</gene>
<feature type="transmembrane region" description="Helical" evidence="1">
    <location>
        <begin position="39"/>
        <end position="56"/>
    </location>
</feature>
<keyword evidence="1" id="KW-0472">Membrane</keyword>
<evidence type="ECO:0000313" key="2">
    <source>
        <dbReference type="EMBL" id="QNN71633.1"/>
    </source>
</evidence>
<dbReference type="KEGG" id="tcn:H9L16_10335"/>
<keyword evidence="1" id="KW-1133">Transmembrane helix</keyword>
<accession>A0A7G9SUV8</accession>
<name>A0A7G9SUV8_9GAMM</name>
<evidence type="ECO:0000256" key="1">
    <source>
        <dbReference type="SAM" id="Phobius"/>
    </source>
</evidence>
<reference evidence="2 3" key="1">
    <citation type="submission" date="2020-08" db="EMBL/GenBank/DDBJ databases">
        <title>Genome sequence of Thermomonas carbonis KCTC 42013T.</title>
        <authorList>
            <person name="Hyun D.-W."/>
            <person name="Bae J.-W."/>
        </authorList>
    </citation>
    <scope>NUCLEOTIDE SEQUENCE [LARGE SCALE GENOMIC DNA]</scope>
    <source>
        <strain evidence="2 3">KCTC 42013</strain>
    </source>
</reference>